<evidence type="ECO:0000313" key="3">
    <source>
        <dbReference type="WBParaSite" id="SBAD_0001270201-mRNA-1"/>
    </source>
</evidence>
<evidence type="ECO:0000313" key="1">
    <source>
        <dbReference type="EMBL" id="VDP47157.1"/>
    </source>
</evidence>
<proteinExistence type="predicted"/>
<dbReference type="Proteomes" id="UP000270296">
    <property type="component" value="Unassembled WGS sequence"/>
</dbReference>
<accession>A0A183J8U8</accession>
<keyword evidence="2" id="KW-1185">Reference proteome</keyword>
<name>A0A183J8U8_9BILA</name>
<protein>
    <submittedName>
        <fullName evidence="3">Pept_C1 domain-containing protein</fullName>
    </submittedName>
</protein>
<reference evidence="3" key="1">
    <citation type="submission" date="2016-06" db="UniProtKB">
        <authorList>
            <consortium name="WormBaseParasite"/>
        </authorList>
    </citation>
    <scope>IDENTIFICATION</scope>
</reference>
<evidence type="ECO:0000313" key="2">
    <source>
        <dbReference type="Proteomes" id="UP000270296"/>
    </source>
</evidence>
<gene>
    <name evidence="1" type="ORF">SBAD_LOCUS12296</name>
</gene>
<reference evidence="1 2" key="2">
    <citation type="submission" date="2018-11" db="EMBL/GenBank/DDBJ databases">
        <authorList>
            <consortium name="Pathogen Informatics"/>
        </authorList>
    </citation>
    <scope>NUCLEOTIDE SEQUENCE [LARGE SCALE GENOMIC DNA]</scope>
</reference>
<dbReference type="EMBL" id="UZAM01017408">
    <property type="protein sequence ID" value="VDP47157.1"/>
    <property type="molecule type" value="Genomic_DNA"/>
</dbReference>
<dbReference type="WBParaSite" id="SBAD_0001270201-mRNA-1">
    <property type="protein sequence ID" value="SBAD_0001270201-mRNA-1"/>
    <property type="gene ID" value="SBAD_0001270201"/>
</dbReference>
<organism evidence="3">
    <name type="scientific">Soboliphyme baturini</name>
    <dbReference type="NCBI Taxonomy" id="241478"/>
    <lineage>
        <taxon>Eukaryota</taxon>
        <taxon>Metazoa</taxon>
        <taxon>Ecdysozoa</taxon>
        <taxon>Nematoda</taxon>
        <taxon>Enoplea</taxon>
        <taxon>Dorylaimia</taxon>
        <taxon>Dioctophymatida</taxon>
        <taxon>Dioctophymatoidea</taxon>
        <taxon>Soboliphymatidae</taxon>
        <taxon>Soboliphyme</taxon>
    </lineage>
</organism>
<dbReference type="AlphaFoldDB" id="A0A183J8U8"/>
<sequence length="89" mass="10025">MAVRSRLPFHRFAVSELSVKTEGRGASEGTFDSHRRTGNVSLAERHNSCADFGIPHDCFQNGMLLWYEVSSDAIGYAFNEGFHLSYIIR</sequence>